<evidence type="ECO:0000256" key="12">
    <source>
        <dbReference type="SAM" id="Phobius"/>
    </source>
</evidence>
<evidence type="ECO:0000256" key="8">
    <source>
        <dbReference type="ARBA" id="ARBA00022777"/>
    </source>
</evidence>
<dbReference type="InterPro" id="IPR003594">
    <property type="entry name" value="HATPase_dom"/>
</dbReference>
<reference evidence="15 16" key="1">
    <citation type="submission" date="2010-04" db="EMBL/GenBank/DDBJ databases">
        <authorList>
            <person name="Muzny D."/>
            <person name="Qin X."/>
            <person name="Deng J."/>
            <person name="Jiang H."/>
            <person name="Liu Y."/>
            <person name="Qu J."/>
            <person name="Song X.-Z."/>
            <person name="Zhang L."/>
            <person name="Thornton R."/>
            <person name="Coyle M."/>
            <person name="Francisco L."/>
            <person name="Jackson L."/>
            <person name="Javaid M."/>
            <person name="Korchina V."/>
            <person name="Kovar C."/>
            <person name="Mata R."/>
            <person name="Mathew T."/>
            <person name="Ngo R."/>
            <person name="Nguyen L."/>
            <person name="Nguyen N."/>
            <person name="Okwuonu G."/>
            <person name="Ongeri F."/>
            <person name="Pham C."/>
            <person name="Simmons D."/>
            <person name="Wilczek-Boney K."/>
            <person name="Hale W."/>
            <person name="Jakkamsetti A."/>
            <person name="Pham P."/>
            <person name="Ruth R."/>
            <person name="San Lucas F."/>
            <person name="Warren J."/>
            <person name="Zhang J."/>
            <person name="Zhao Z."/>
            <person name="Zhou C."/>
            <person name="Zhu D."/>
            <person name="Lee S."/>
            <person name="Bess C."/>
            <person name="Blankenburg K."/>
            <person name="Forbes L."/>
            <person name="Fu Q."/>
            <person name="Gubbala S."/>
            <person name="Hirani K."/>
            <person name="Jayaseelan J.C."/>
            <person name="Lara F."/>
            <person name="Munidasa M."/>
            <person name="Palculict T."/>
            <person name="Patil S."/>
            <person name="Pu L.-L."/>
            <person name="Saada N."/>
            <person name="Tang L."/>
            <person name="Weissenberger G."/>
            <person name="Zhu Y."/>
            <person name="Hemphill L."/>
            <person name="Shang Y."/>
            <person name="Youmans B."/>
            <person name="Ayvaz T."/>
            <person name="Ross M."/>
            <person name="Santibanez J."/>
            <person name="Aqrawi P."/>
            <person name="Gross S."/>
            <person name="Joshi V."/>
            <person name="Fowler G."/>
            <person name="Nazareth L."/>
            <person name="Reid J."/>
            <person name="Worley K."/>
            <person name="Petrosino J."/>
            <person name="Highlander S."/>
            <person name="Gibbs R."/>
        </authorList>
    </citation>
    <scope>NUCLEOTIDE SEQUENCE [LARGE SCALE GENOMIC DNA]</scope>
    <source>
        <strain evidence="15 16">DSM 11664</strain>
    </source>
</reference>
<dbReference type="AlphaFoldDB" id="D4YSF7"/>
<dbReference type="CDD" id="cd06225">
    <property type="entry name" value="HAMP"/>
    <property type="match status" value="1"/>
</dbReference>
<dbReference type="SUPFAM" id="SSF47384">
    <property type="entry name" value="Homodimeric domain of signal transducing histidine kinase"/>
    <property type="match status" value="1"/>
</dbReference>
<dbReference type="SMART" id="SM00304">
    <property type="entry name" value="HAMP"/>
    <property type="match status" value="1"/>
</dbReference>
<accession>D4YSF7</accession>
<dbReference type="Pfam" id="PF18719">
    <property type="entry name" value="ArlS_N"/>
    <property type="match status" value="1"/>
</dbReference>
<comment type="subcellular location">
    <subcellularLocation>
        <location evidence="2">Membrane</location>
        <topology evidence="2">Multi-pass membrane protein</topology>
    </subcellularLocation>
</comment>
<keyword evidence="9 12" id="KW-1133">Transmembrane helix</keyword>
<keyword evidence="16" id="KW-1185">Reference proteome</keyword>
<evidence type="ECO:0000256" key="7">
    <source>
        <dbReference type="ARBA" id="ARBA00022692"/>
    </source>
</evidence>
<keyword evidence="11 12" id="KW-0472">Membrane</keyword>
<dbReference type="Gene3D" id="3.30.565.10">
    <property type="entry name" value="Histidine kinase-like ATPase, C-terminal domain"/>
    <property type="match status" value="1"/>
</dbReference>
<dbReference type="InterPro" id="IPR004358">
    <property type="entry name" value="Sig_transdc_His_kin-like_C"/>
</dbReference>
<keyword evidence="5" id="KW-0597">Phosphoprotein</keyword>
<dbReference type="InterPro" id="IPR003661">
    <property type="entry name" value="HisK_dim/P_dom"/>
</dbReference>
<evidence type="ECO:0000313" key="15">
    <source>
        <dbReference type="EMBL" id="EFG55972.1"/>
    </source>
</evidence>
<dbReference type="STRING" id="83683.B1745_02345"/>
<dbReference type="GO" id="GO:0000155">
    <property type="term" value="F:phosphorelay sensor kinase activity"/>
    <property type="evidence" value="ECO:0007669"/>
    <property type="project" value="InterPro"/>
</dbReference>
<dbReference type="InterPro" id="IPR003660">
    <property type="entry name" value="HAMP_dom"/>
</dbReference>
<evidence type="ECO:0000259" key="14">
    <source>
        <dbReference type="PROSITE" id="PS50885"/>
    </source>
</evidence>
<feature type="domain" description="Histidine kinase" evidence="13">
    <location>
        <begin position="288"/>
        <end position="506"/>
    </location>
</feature>
<dbReference type="Pfam" id="PF00512">
    <property type="entry name" value="HisKA"/>
    <property type="match status" value="1"/>
</dbReference>
<dbReference type="FunFam" id="3.30.565.10:FF:000006">
    <property type="entry name" value="Sensor histidine kinase WalK"/>
    <property type="match status" value="1"/>
</dbReference>
<evidence type="ECO:0000313" key="16">
    <source>
        <dbReference type="Proteomes" id="UP000004069"/>
    </source>
</evidence>
<dbReference type="RefSeq" id="WP_006351589.1">
    <property type="nucleotide sequence ID" value="NZ_ADNY01000013.1"/>
</dbReference>
<dbReference type="Proteomes" id="UP000004069">
    <property type="component" value="Unassembled WGS sequence"/>
</dbReference>
<evidence type="ECO:0000256" key="2">
    <source>
        <dbReference type="ARBA" id="ARBA00004141"/>
    </source>
</evidence>
<dbReference type="PANTHER" id="PTHR45528">
    <property type="entry name" value="SENSOR HISTIDINE KINASE CPXA"/>
    <property type="match status" value="1"/>
</dbReference>
<dbReference type="CDD" id="cd00082">
    <property type="entry name" value="HisKA"/>
    <property type="match status" value="1"/>
</dbReference>
<comment type="catalytic activity">
    <reaction evidence="1">
        <text>ATP + protein L-histidine = ADP + protein N-phospho-L-histidine.</text>
        <dbReference type="EC" id="2.7.13.3"/>
    </reaction>
</comment>
<dbReference type="FunFam" id="1.10.287.130:FF:000001">
    <property type="entry name" value="Two-component sensor histidine kinase"/>
    <property type="match status" value="1"/>
</dbReference>
<evidence type="ECO:0000256" key="9">
    <source>
        <dbReference type="ARBA" id="ARBA00022989"/>
    </source>
</evidence>
<dbReference type="Gene3D" id="1.10.287.130">
    <property type="match status" value="1"/>
</dbReference>
<dbReference type="SMART" id="SM00388">
    <property type="entry name" value="HisKA"/>
    <property type="match status" value="1"/>
</dbReference>
<evidence type="ECO:0000256" key="11">
    <source>
        <dbReference type="ARBA" id="ARBA00023136"/>
    </source>
</evidence>
<evidence type="ECO:0000256" key="10">
    <source>
        <dbReference type="ARBA" id="ARBA00023012"/>
    </source>
</evidence>
<evidence type="ECO:0000259" key="13">
    <source>
        <dbReference type="PROSITE" id="PS50109"/>
    </source>
</evidence>
<dbReference type="Pfam" id="PF00672">
    <property type="entry name" value="HAMP"/>
    <property type="match status" value="1"/>
</dbReference>
<organism evidence="15 16">
    <name type="scientific">Lactobacillus amylolyticus DSM 11664</name>
    <dbReference type="NCBI Taxonomy" id="585524"/>
    <lineage>
        <taxon>Bacteria</taxon>
        <taxon>Bacillati</taxon>
        <taxon>Bacillota</taxon>
        <taxon>Bacilli</taxon>
        <taxon>Lactobacillales</taxon>
        <taxon>Lactobacillaceae</taxon>
        <taxon>Lactobacillus</taxon>
    </lineage>
</organism>
<dbReference type="PANTHER" id="PTHR45528:SF12">
    <property type="entry name" value="SENSOR HISTIDINE KINASE ARSS"/>
    <property type="match status" value="1"/>
</dbReference>
<feature type="domain" description="HAMP" evidence="14">
    <location>
        <begin position="226"/>
        <end position="280"/>
    </location>
</feature>
<keyword evidence="8 15" id="KW-0418">Kinase</keyword>
<keyword evidence="6 15" id="KW-0808">Transferase</keyword>
<evidence type="ECO:0000256" key="3">
    <source>
        <dbReference type="ARBA" id="ARBA00012438"/>
    </source>
</evidence>
<dbReference type="EMBL" id="ADNY01000013">
    <property type="protein sequence ID" value="EFG55972.1"/>
    <property type="molecule type" value="Genomic_DNA"/>
</dbReference>
<dbReference type="SMART" id="SM00387">
    <property type="entry name" value="HATPase_c"/>
    <property type="match status" value="1"/>
</dbReference>
<protein>
    <recommendedName>
        <fullName evidence="4">Signal transduction histidine-protein kinase ArlS</fullName>
        <ecNumber evidence="3">2.7.13.3</ecNumber>
    </recommendedName>
</protein>
<dbReference type="eggNOG" id="COG5002">
    <property type="taxonomic scope" value="Bacteria"/>
</dbReference>
<dbReference type="SUPFAM" id="SSF158472">
    <property type="entry name" value="HAMP domain-like"/>
    <property type="match status" value="1"/>
</dbReference>
<dbReference type="InterPro" id="IPR036890">
    <property type="entry name" value="HATPase_C_sf"/>
</dbReference>
<dbReference type="GO" id="GO:0016020">
    <property type="term" value="C:membrane"/>
    <property type="evidence" value="ECO:0007669"/>
    <property type="project" value="UniProtKB-SubCell"/>
</dbReference>
<dbReference type="InterPro" id="IPR041610">
    <property type="entry name" value="ArlS_N"/>
</dbReference>
<dbReference type="InterPro" id="IPR050398">
    <property type="entry name" value="HssS/ArlS-like"/>
</dbReference>
<dbReference type="Gene3D" id="6.10.340.10">
    <property type="match status" value="1"/>
</dbReference>
<dbReference type="Pfam" id="PF02518">
    <property type="entry name" value="HATPase_c"/>
    <property type="match status" value="1"/>
</dbReference>
<name>D4YSF7_9LACO</name>
<evidence type="ECO:0000256" key="4">
    <source>
        <dbReference type="ARBA" id="ARBA00015735"/>
    </source>
</evidence>
<proteinExistence type="predicted"/>
<dbReference type="PROSITE" id="PS50109">
    <property type="entry name" value="HIS_KIN"/>
    <property type="match status" value="1"/>
</dbReference>
<gene>
    <name evidence="15" type="primary">lisK</name>
    <name evidence="15" type="ORF">HMPREF0493_0435</name>
</gene>
<comment type="caution">
    <text evidence="15">The sequence shown here is derived from an EMBL/GenBank/DDBJ whole genome shotgun (WGS) entry which is preliminary data.</text>
</comment>
<dbReference type="SUPFAM" id="SSF55874">
    <property type="entry name" value="ATPase domain of HSP90 chaperone/DNA topoisomerase II/histidine kinase"/>
    <property type="match status" value="1"/>
</dbReference>
<feature type="transmembrane region" description="Helical" evidence="12">
    <location>
        <begin position="21"/>
        <end position="46"/>
    </location>
</feature>
<dbReference type="InterPro" id="IPR005467">
    <property type="entry name" value="His_kinase_dom"/>
</dbReference>
<evidence type="ECO:0000256" key="1">
    <source>
        <dbReference type="ARBA" id="ARBA00000085"/>
    </source>
</evidence>
<dbReference type="PRINTS" id="PR00344">
    <property type="entry name" value="BCTRLSENSOR"/>
</dbReference>
<dbReference type="PROSITE" id="PS50885">
    <property type="entry name" value="HAMP"/>
    <property type="match status" value="1"/>
</dbReference>
<sequence>MKMMTKNKKRNKKIKETQHSSLIVRWVSIVSLTIMVSFLIFSMVIYSTVNQQSMKQQESVSNRVVATLNSSLVSIPKELQISNVIPALSPSTQRILNGGPTINHDSSSNSSAFSDALISSISNPDISVAVYNLHNEVVFANGEDTPKLHKFKGSSWQKVIRRNNKSTLITSQKIVSTKTGKVTGYIVVSNKMTYYNHLMNNLLHRMIIISLVAIVLFSGIAFFIVRDVVKPIKEMVGVAQKVNDDPNSDVRIKDLNRNDELEDLVKSFNKMLDRMQRYIDQQKQFVSDVSHELRTPVAVIEGHLNMLERWGKDDPEILDESIKASLQEADRMKHLIQEMLDLTRAEQIDVQYPNAYTNVNEVLSRVVDDLALVHQDFNLQLDVDDLPANTYIQMYHGHLEQILVILIDNGIKYSTDRKQINVSAGVTQNNVRIVVQDFGEGISKDDQSKIFNRFYRVDKARTREKGGNGLGLTIAQKLVESYNGKISVESVEGQGSQFKIAFPILTPQKLDKLKKIEAEKEKTEEPKKPEGIL</sequence>
<dbReference type="EC" id="2.7.13.3" evidence="3"/>
<keyword evidence="7 12" id="KW-0812">Transmembrane</keyword>
<feature type="transmembrane region" description="Helical" evidence="12">
    <location>
        <begin position="202"/>
        <end position="225"/>
    </location>
</feature>
<dbReference type="InterPro" id="IPR036097">
    <property type="entry name" value="HisK_dim/P_sf"/>
</dbReference>
<evidence type="ECO:0000256" key="5">
    <source>
        <dbReference type="ARBA" id="ARBA00022553"/>
    </source>
</evidence>
<evidence type="ECO:0000256" key="6">
    <source>
        <dbReference type="ARBA" id="ARBA00022679"/>
    </source>
</evidence>
<keyword evidence="10" id="KW-0902">Two-component regulatory system</keyword>